<dbReference type="WBParaSite" id="RSKR_0000837650.1">
    <property type="protein sequence ID" value="RSKR_0000837650.1"/>
    <property type="gene ID" value="RSKR_0000837650"/>
</dbReference>
<evidence type="ECO:0000313" key="1">
    <source>
        <dbReference type="Proteomes" id="UP000095286"/>
    </source>
</evidence>
<sequence length="168" mass="19026">MVLSFANFCISLQVIEELVKEYFGQEEATQPSTIKPTTLRSRKPYIRPVEVIDVCPEKYNSQLNCRNGGLPKCKFWNKKLVGIPYCKCSVDFAGQFCDIPTSIAYLKMVNNNDYSSQSSVYDLILPLIIIVATLFLLWYILTSKTARLNRTNATEQSGTLANNNTQHV</sequence>
<dbReference type="Proteomes" id="UP000095286">
    <property type="component" value="Unplaced"/>
</dbReference>
<evidence type="ECO:0000313" key="2">
    <source>
        <dbReference type="WBParaSite" id="RSKR_0000837650.1"/>
    </source>
</evidence>
<organism evidence="1 2">
    <name type="scientific">Rhabditophanes sp. KR3021</name>
    <dbReference type="NCBI Taxonomy" id="114890"/>
    <lineage>
        <taxon>Eukaryota</taxon>
        <taxon>Metazoa</taxon>
        <taxon>Ecdysozoa</taxon>
        <taxon>Nematoda</taxon>
        <taxon>Chromadorea</taxon>
        <taxon>Rhabditida</taxon>
        <taxon>Tylenchina</taxon>
        <taxon>Panagrolaimomorpha</taxon>
        <taxon>Strongyloidoidea</taxon>
        <taxon>Alloionematidae</taxon>
        <taxon>Rhabditophanes</taxon>
    </lineage>
</organism>
<accession>A0AC35U6S2</accession>
<proteinExistence type="predicted"/>
<protein>
    <submittedName>
        <fullName evidence="2">EGF-like domain-containing protein</fullName>
    </submittedName>
</protein>
<reference evidence="2" key="1">
    <citation type="submission" date="2016-11" db="UniProtKB">
        <authorList>
            <consortium name="WormBaseParasite"/>
        </authorList>
    </citation>
    <scope>IDENTIFICATION</scope>
    <source>
        <strain evidence="2">KR3021</strain>
    </source>
</reference>
<name>A0AC35U6S2_9BILA</name>